<keyword evidence="3" id="KW-1003">Cell membrane</keyword>
<dbReference type="InterPro" id="IPR002656">
    <property type="entry name" value="Acyl_transf_3_dom"/>
</dbReference>
<sequence length="373" mass="42800">MSQENIDAMVLTTSAGEAEPAVAINYEQIDTIRGITICLIVWGHCLLGWQDYVPRNTVDLFLKIAVIETGKISTIIFFVVAGFLLRPKLRNYSFASFCKERLPKVYIPWLSFILLFLVLSIIQLLPLAELWASRDLKQFWWYIYKLTDGLMLYTAYWFVTTYIVTMLLLVWLRDQAESAWLGIVLAAVTLFYCINFYYNWVAANHAKAVLAYAFFVWLGMQVNKYYPMIQSAIQKVNWAVLLTALSLSFIISCMDAKYLSGIGCVDPYGSNRISNAVVSLLFFAVLLKAGKSSSINKLKPRKTVYGIFLAHNIVIFELTFIVLRFFSVEQFESIWMLLVFNLAFFVIVLTVTYGLVWAITKSRYRWLVGISNN</sequence>
<dbReference type="EMBL" id="SNWM01000002">
    <property type="protein sequence ID" value="TDO22545.1"/>
    <property type="molecule type" value="Genomic_DNA"/>
</dbReference>
<gene>
    <name evidence="9" type="ORF">CLV32_1521</name>
</gene>
<dbReference type="Pfam" id="PF01757">
    <property type="entry name" value="Acyl_transf_3"/>
    <property type="match status" value="1"/>
</dbReference>
<dbReference type="OrthoDB" id="1495770at2"/>
<protein>
    <submittedName>
        <fullName evidence="9">Acyltransferase-like protein</fullName>
    </submittedName>
</protein>
<evidence type="ECO:0000256" key="3">
    <source>
        <dbReference type="ARBA" id="ARBA00022475"/>
    </source>
</evidence>
<dbReference type="GO" id="GO:0016413">
    <property type="term" value="F:O-acetyltransferase activity"/>
    <property type="evidence" value="ECO:0007669"/>
    <property type="project" value="TreeGrafter"/>
</dbReference>
<accession>A0A4R6IKS6</accession>
<comment type="similarity">
    <text evidence="2">Belongs to the acyltransferase 3 family.</text>
</comment>
<evidence type="ECO:0000313" key="10">
    <source>
        <dbReference type="Proteomes" id="UP000295499"/>
    </source>
</evidence>
<dbReference type="Proteomes" id="UP000295499">
    <property type="component" value="Unassembled WGS sequence"/>
</dbReference>
<dbReference type="GO" id="GO:0005886">
    <property type="term" value="C:plasma membrane"/>
    <property type="evidence" value="ECO:0007669"/>
    <property type="project" value="UniProtKB-SubCell"/>
</dbReference>
<evidence type="ECO:0000313" key="9">
    <source>
        <dbReference type="EMBL" id="TDO22545.1"/>
    </source>
</evidence>
<feature type="transmembrane region" description="Helical" evidence="7">
    <location>
        <begin position="179"/>
        <end position="197"/>
    </location>
</feature>
<keyword evidence="4 7" id="KW-0812">Transmembrane</keyword>
<evidence type="ECO:0000256" key="6">
    <source>
        <dbReference type="ARBA" id="ARBA00023136"/>
    </source>
</evidence>
<keyword evidence="9" id="KW-0808">Transferase</keyword>
<keyword evidence="9" id="KW-0012">Acyltransferase</keyword>
<dbReference type="RefSeq" id="WP_133553991.1">
    <property type="nucleotide sequence ID" value="NZ_SNWM01000002.1"/>
</dbReference>
<organism evidence="9 10">
    <name type="scientific">Pedobacter duraquae</name>
    <dbReference type="NCBI Taxonomy" id="425511"/>
    <lineage>
        <taxon>Bacteria</taxon>
        <taxon>Pseudomonadati</taxon>
        <taxon>Bacteroidota</taxon>
        <taxon>Sphingobacteriia</taxon>
        <taxon>Sphingobacteriales</taxon>
        <taxon>Sphingobacteriaceae</taxon>
        <taxon>Pedobacter</taxon>
    </lineage>
</organism>
<feature type="transmembrane region" description="Helical" evidence="7">
    <location>
        <begin position="106"/>
        <end position="131"/>
    </location>
</feature>
<feature type="transmembrane region" description="Helical" evidence="7">
    <location>
        <begin position="209"/>
        <end position="226"/>
    </location>
</feature>
<evidence type="ECO:0000256" key="7">
    <source>
        <dbReference type="SAM" id="Phobius"/>
    </source>
</evidence>
<dbReference type="GO" id="GO:0009246">
    <property type="term" value="P:enterobacterial common antigen biosynthetic process"/>
    <property type="evidence" value="ECO:0007669"/>
    <property type="project" value="TreeGrafter"/>
</dbReference>
<evidence type="ECO:0000259" key="8">
    <source>
        <dbReference type="Pfam" id="PF01757"/>
    </source>
</evidence>
<feature type="transmembrane region" description="Helical" evidence="7">
    <location>
        <begin position="238"/>
        <end position="260"/>
    </location>
</feature>
<feature type="transmembrane region" description="Helical" evidence="7">
    <location>
        <begin position="303"/>
        <end position="327"/>
    </location>
</feature>
<keyword evidence="5 7" id="KW-1133">Transmembrane helix</keyword>
<proteinExistence type="inferred from homology"/>
<dbReference type="PANTHER" id="PTHR40074:SF2">
    <property type="entry name" value="O-ACETYLTRANSFERASE WECH"/>
    <property type="match status" value="1"/>
</dbReference>
<feature type="transmembrane region" description="Helical" evidence="7">
    <location>
        <begin position="272"/>
        <end position="291"/>
    </location>
</feature>
<evidence type="ECO:0000256" key="4">
    <source>
        <dbReference type="ARBA" id="ARBA00022692"/>
    </source>
</evidence>
<dbReference type="AlphaFoldDB" id="A0A4R6IKS6"/>
<keyword evidence="10" id="KW-1185">Reference proteome</keyword>
<name>A0A4R6IKS6_9SPHI</name>
<feature type="transmembrane region" description="Helical" evidence="7">
    <location>
        <begin position="60"/>
        <end position="85"/>
    </location>
</feature>
<reference evidence="9 10" key="1">
    <citation type="submission" date="2019-03" db="EMBL/GenBank/DDBJ databases">
        <title>Genomic Encyclopedia of Archaeal and Bacterial Type Strains, Phase II (KMG-II): from individual species to whole genera.</title>
        <authorList>
            <person name="Goeker M."/>
        </authorList>
    </citation>
    <scope>NUCLEOTIDE SEQUENCE [LARGE SCALE GENOMIC DNA]</scope>
    <source>
        <strain evidence="9 10">DSM 19034</strain>
    </source>
</reference>
<comment type="caution">
    <text evidence="9">The sequence shown here is derived from an EMBL/GenBank/DDBJ whole genome shotgun (WGS) entry which is preliminary data.</text>
</comment>
<feature type="domain" description="Acyltransferase 3" evidence="8">
    <location>
        <begin position="28"/>
        <end position="356"/>
    </location>
</feature>
<evidence type="ECO:0000256" key="5">
    <source>
        <dbReference type="ARBA" id="ARBA00022989"/>
    </source>
</evidence>
<dbReference type="PANTHER" id="PTHR40074">
    <property type="entry name" value="O-ACETYLTRANSFERASE WECH"/>
    <property type="match status" value="1"/>
</dbReference>
<evidence type="ECO:0000256" key="1">
    <source>
        <dbReference type="ARBA" id="ARBA00004651"/>
    </source>
</evidence>
<evidence type="ECO:0000256" key="2">
    <source>
        <dbReference type="ARBA" id="ARBA00007400"/>
    </source>
</evidence>
<feature type="transmembrane region" description="Helical" evidence="7">
    <location>
        <begin position="333"/>
        <end position="356"/>
    </location>
</feature>
<feature type="transmembrane region" description="Helical" evidence="7">
    <location>
        <begin position="151"/>
        <end position="172"/>
    </location>
</feature>
<keyword evidence="6 7" id="KW-0472">Membrane</keyword>
<comment type="subcellular location">
    <subcellularLocation>
        <location evidence="1">Cell membrane</location>
        <topology evidence="1">Multi-pass membrane protein</topology>
    </subcellularLocation>
</comment>